<comment type="subcellular location">
    <subcellularLocation>
        <location evidence="1">Endosome</location>
    </subcellularLocation>
    <subcellularLocation>
        <location evidence="2">Secreted</location>
    </subcellularLocation>
</comment>
<feature type="region of interest" description="Disordered" evidence="11">
    <location>
        <begin position="509"/>
        <end position="562"/>
    </location>
</feature>
<dbReference type="Pfam" id="PF00450">
    <property type="entry name" value="Peptidase_S10"/>
    <property type="match status" value="1"/>
</dbReference>
<evidence type="ECO:0000256" key="3">
    <source>
        <dbReference type="ARBA" id="ARBA00007617"/>
    </source>
</evidence>
<feature type="compositionally biased region" description="Polar residues" evidence="11">
    <location>
        <begin position="547"/>
        <end position="559"/>
    </location>
</feature>
<evidence type="ECO:0000256" key="7">
    <source>
        <dbReference type="ARBA" id="ARBA00022753"/>
    </source>
</evidence>
<dbReference type="InterPro" id="IPR009851">
    <property type="entry name" value="Mod_r"/>
</dbReference>
<organism evidence="13 14">
    <name type="scientific">Acer negundo</name>
    <name type="common">Box elder</name>
    <dbReference type="NCBI Taxonomy" id="4023"/>
    <lineage>
        <taxon>Eukaryota</taxon>
        <taxon>Viridiplantae</taxon>
        <taxon>Streptophyta</taxon>
        <taxon>Embryophyta</taxon>
        <taxon>Tracheophyta</taxon>
        <taxon>Spermatophyta</taxon>
        <taxon>Magnoliopsida</taxon>
        <taxon>eudicotyledons</taxon>
        <taxon>Gunneridae</taxon>
        <taxon>Pentapetalae</taxon>
        <taxon>rosids</taxon>
        <taxon>malvids</taxon>
        <taxon>Sapindales</taxon>
        <taxon>Sapindaceae</taxon>
        <taxon>Hippocastanoideae</taxon>
        <taxon>Acereae</taxon>
        <taxon>Acer</taxon>
    </lineage>
</organism>
<dbReference type="AlphaFoldDB" id="A0AAD5I7U4"/>
<evidence type="ECO:0000256" key="5">
    <source>
        <dbReference type="ARBA" id="ARBA00022448"/>
    </source>
</evidence>
<keyword evidence="6" id="KW-0964">Secreted</keyword>
<dbReference type="SUPFAM" id="SSF140111">
    <property type="entry name" value="Endosomal sorting complex assembly domain"/>
    <property type="match status" value="1"/>
</dbReference>
<keyword evidence="5 9" id="KW-0813">Transport</keyword>
<name>A0AAD5I7U4_ACENE</name>
<evidence type="ECO:0000256" key="4">
    <source>
        <dbReference type="ARBA" id="ARBA00009431"/>
    </source>
</evidence>
<dbReference type="PROSITE" id="PS51314">
    <property type="entry name" value="VPS37_C"/>
    <property type="match status" value="1"/>
</dbReference>
<dbReference type="InterPro" id="IPR037202">
    <property type="entry name" value="ESCRT_assembly_dom"/>
</dbReference>
<evidence type="ECO:0000256" key="10">
    <source>
        <dbReference type="SAM" id="Coils"/>
    </source>
</evidence>
<keyword evidence="7" id="KW-0967">Endosome</keyword>
<evidence type="ECO:0000313" key="13">
    <source>
        <dbReference type="EMBL" id="KAI9153051.1"/>
    </source>
</evidence>
<dbReference type="SUPFAM" id="SSF53474">
    <property type="entry name" value="alpha/beta-Hydrolases"/>
    <property type="match status" value="1"/>
</dbReference>
<dbReference type="GO" id="GO:0043162">
    <property type="term" value="P:ubiquitin-dependent protein catabolic process via the multivesicular body sorting pathway"/>
    <property type="evidence" value="ECO:0007669"/>
    <property type="project" value="TreeGrafter"/>
</dbReference>
<dbReference type="InterPro" id="IPR029058">
    <property type="entry name" value="AB_hydrolase_fold"/>
</dbReference>
<dbReference type="PANTHER" id="PTHR13678">
    <property type="entry name" value="VACUOLAR PROTEIN SORTING-ASSOCIATED PROTEIN 37"/>
    <property type="match status" value="1"/>
</dbReference>
<dbReference type="GO" id="GO:0004185">
    <property type="term" value="F:serine-type carboxypeptidase activity"/>
    <property type="evidence" value="ECO:0007669"/>
    <property type="project" value="InterPro"/>
</dbReference>
<dbReference type="Gene3D" id="3.40.50.1820">
    <property type="entry name" value="alpha/beta hydrolase"/>
    <property type="match status" value="1"/>
</dbReference>
<dbReference type="InterPro" id="IPR018202">
    <property type="entry name" value="Ser_caboxypep_ser_AS"/>
</dbReference>
<reference evidence="13" key="2">
    <citation type="submission" date="2023-02" db="EMBL/GenBank/DDBJ databases">
        <authorList>
            <person name="Swenson N.G."/>
            <person name="Wegrzyn J.L."/>
            <person name="Mcevoy S.L."/>
        </authorList>
    </citation>
    <scope>NUCLEOTIDE SEQUENCE</scope>
    <source>
        <strain evidence="13">91603</strain>
        <tissue evidence="13">Leaf</tissue>
    </source>
</reference>
<evidence type="ECO:0000259" key="12">
    <source>
        <dbReference type="PROSITE" id="PS51314"/>
    </source>
</evidence>
<dbReference type="PRINTS" id="PR00724">
    <property type="entry name" value="CRBOXYPTASEC"/>
</dbReference>
<feature type="domain" description="VPS37 C-terminal" evidence="12">
    <location>
        <begin position="647"/>
        <end position="728"/>
    </location>
</feature>
<feature type="coiled-coil region" evidence="10">
    <location>
        <begin position="643"/>
        <end position="697"/>
    </location>
</feature>
<evidence type="ECO:0000256" key="9">
    <source>
        <dbReference type="PROSITE-ProRule" id="PRU00646"/>
    </source>
</evidence>
<evidence type="ECO:0000256" key="2">
    <source>
        <dbReference type="ARBA" id="ARBA00004613"/>
    </source>
</evidence>
<keyword evidence="8 9" id="KW-0653">Protein transport</keyword>
<dbReference type="GO" id="GO:0006612">
    <property type="term" value="P:protein targeting to membrane"/>
    <property type="evidence" value="ECO:0007669"/>
    <property type="project" value="TreeGrafter"/>
</dbReference>
<dbReference type="GO" id="GO:0006623">
    <property type="term" value="P:protein targeting to vacuole"/>
    <property type="evidence" value="ECO:0007669"/>
    <property type="project" value="TreeGrafter"/>
</dbReference>
<proteinExistence type="inferred from homology"/>
<comment type="caution">
    <text evidence="13">The sequence shown here is derived from an EMBL/GenBank/DDBJ whole genome shotgun (WGS) entry which is preliminary data.</text>
</comment>
<dbReference type="Proteomes" id="UP001064489">
    <property type="component" value="Chromosome 11"/>
</dbReference>
<evidence type="ECO:0000313" key="14">
    <source>
        <dbReference type="Proteomes" id="UP001064489"/>
    </source>
</evidence>
<accession>A0AAD5I7U4</accession>
<dbReference type="EMBL" id="JAJSOW010000108">
    <property type="protein sequence ID" value="KAI9153051.1"/>
    <property type="molecule type" value="Genomic_DNA"/>
</dbReference>
<gene>
    <name evidence="13" type="ORF">LWI28_004993</name>
</gene>
<keyword evidence="14" id="KW-1185">Reference proteome</keyword>
<dbReference type="InterPro" id="IPR001563">
    <property type="entry name" value="Peptidase_S10"/>
</dbReference>
<dbReference type="GO" id="GO:0000813">
    <property type="term" value="C:ESCRT I complex"/>
    <property type="evidence" value="ECO:0007669"/>
    <property type="project" value="TreeGrafter"/>
</dbReference>
<dbReference type="PROSITE" id="PS00131">
    <property type="entry name" value="CARBOXYPEPT_SER_SER"/>
    <property type="match status" value="1"/>
</dbReference>
<comment type="similarity">
    <text evidence="3">Belongs to the VPS37 family.</text>
</comment>
<keyword evidence="10" id="KW-0175">Coiled coil</keyword>
<dbReference type="Pfam" id="PF07200">
    <property type="entry name" value="Mod_r"/>
    <property type="match status" value="1"/>
</dbReference>
<dbReference type="InterPro" id="IPR029012">
    <property type="entry name" value="Helix_hairpin_bin_sf"/>
</dbReference>
<evidence type="ECO:0000256" key="8">
    <source>
        <dbReference type="ARBA" id="ARBA00022927"/>
    </source>
</evidence>
<evidence type="ECO:0000256" key="11">
    <source>
        <dbReference type="SAM" id="MobiDB-lite"/>
    </source>
</evidence>
<feature type="compositionally biased region" description="Low complexity" evidence="11">
    <location>
        <begin position="528"/>
        <end position="546"/>
    </location>
</feature>
<dbReference type="FunFam" id="3.40.50.1820:FF:000123">
    <property type="entry name" value="Carboxypeptidase"/>
    <property type="match status" value="1"/>
</dbReference>
<evidence type="ECO:0000256" key="1">
    <source>
        <dbReference type="ARBA" id="ARBA00004177"/>
    </source>
</evidence>
<evidence type="ECO:0000256" key="6">
    <source>
        <dbReference type="ARBA" id="ARBA00022525"/>
    </source>
</evidence>
<dbReference type="Gene3D" id="1.10.287.660">
    <property type="entry name" value="Helix hairpin bin"/>
    <property type="match status" value="1"/>
</dbReference>
<reference evidence="13" key="1">
    <citation type="journal article" date="2022" name="Plant J.">
        <title>Strategies of tolerance reflected in two North American maple genomes.</title>
        <authorList>
            <person name="McEvoy S.L."/>
            <person name="Sezen U.U."/>
            <person name="Trouern-Trend A."/>
            <person name="McMahon S.M."/>
            <person name="Schaberg P.G."/>
            <person name="Yang J."/>
            <person name="Wegrzyn J.L."/>
            <person name="Swenson N.G."/>
        </authorList>
    </citation>
    <scope>NUCLEOTIDE SEQUENCE</scope>
    <source>
        <strain evidence="13">91603</strain>
    </source>
</reference>
<feature type="compositionally biased region" description="Polar residues" evidence="11">
    <location>
        <begin position="509"/>
        <end position="527"/>
    </location>
</feature>
<dbReference type="GO" id="GO:0005576">
    <property type="term" value="C:extracellular region"/>
    <property type="evidence" value="ECO:0007669"/>
    <property type="project" value="UniProtKB-SubCell"/>
</dbReference>
<sequence length="728" mass="81138">MVLFIRGYCSGIVHDCSCGSTAAEWGTVAALFTHSSRGTARALFHTVVGTVPYCSSHCSWVMWWHCLRFLHGYFALDAGTNDGSEQWGYVEVRPKAHLFWWLYKSPNRVENPSKPWPILLWLQGGPGASGVGLGNFLEIGPLDGHLKPRNYTWLKKADLLFVDSPVGTGFSYMEDESLVVKTDEDAATDLTTLLKMIFNGNENLQKSPLYIFAESYGGKFAVTLGLSALKAIQAGQLKLQLGGVALGNSWISPEDIVFSWAPLLKDLSRMNNNGLNISNSLALNIKQQIAEGKYENATSTWVELENAIAEYSNNVDFYNFLFDDGNGPISATKQFKGLARIDRYLSYLSTKKSSTAGAGGSDVDLDSLMNGPIKKKLRIIPENVTWGGQGGLVFSAMTGDFMKPRIKEVDELLAKGVNVTVYNGQVDLICCTKGVEAWVQKLKWDGLEEFLSLDRTPLYCGTDKTTTAGFSSSYKNFSFYWILGAGHFSGNQYPLRAMFKFWSSQEQQAQPRPQDAASQSWYPQSVVSPNSSRPSTPGSSSSSSYSLQRPTEHPQTPSHVSPGEAAGVIALLKDKSVDELRKLLSDKDAYHQFLLSVDQVKIQNNIRDELRKETLQLAEQNLEKEPRIMELRNQCKIIRTTELAAAQEKLNELNRQKEELLKFYSPGSLIQKLQEAMNKTEEESEALNRQLLDKEIDIVSFVQKYKKLRTIYHQRALIHLAAKTSSIG</sequence>
<comment type="similarity">
    <text evidence="4">Belongs to the peptidase S10 family.</text>
</comment>
<dbReference type="PANTHER" id="PTHR13678:SF2">
    <property type="entry name" value="VACUOLAR PROTEIN SORTING-ASSOCIATED PROTEIN 37A"/>
    <property type="match status" value="1"/>
</dbReference>
<protein>
    <recommendedName>
        <fullName evidence="12">VPS37 C-terminal domain-containing protein</fullName>
    </recommendedName>
</protein>